<feature type="transmembrane region" description="Helical" evidence="1">
    <location>
        <begin position="109"/>
        <end position="129"/>
    </location>
</feature>
<evidence type="ECO:0000313" key="3">
    <source>
        <dbReference type="Proteomes" id="UP000248161"/>
    </source>
</evidence>
<dbReference type="EMBL" id="PSPG01000008">
    <property type="protein sequence ID" value="PXF21490.1"/>
    <property type="molecule type" value="Genomic_DNA"/>
</dbReference>
<feature type="transmembrane region" description="Helical" evidence="1">
    <location>
        <begin position="80"/>
        <end position="97"/>
    </location>
</feature>
<proteinExistence type="predicted"/>
<keyword evidence="1" id="KW-0812">Transmembrane</keyword>
<evidence type="ECO:0000313" key="2">
    <source>
        <dbReference type="EMBL" id="PXF21490.1"/>
    </source>
</evidence>
<protein>
    <submittedName>
        <fullName evidence="2">Uncharacterized protein</fullName>
    </submittedName>
</protein>
<accession>A0A2V3HQX6</accession>
<feature type="transmembrane region" description="Helical" evidence="1">
    <location>
        <begin position="12"/>
        <end position="32"/>
    </location>
</feature>
<dbReference type="AlphaFoldDB" id="A0A2V3HQX6"/>
<keyword evidence="1" id="KW-0472">Membrane</keyword>
<feature type="transmembrane region" description="Helical" evidence="1">
    <location>
        <begin position="38"/>
        <end position="59"/>
    </location>
</feature>
<gene>
    <name evidence="2" type="ORF">CXX69_04600</name>
</gene>
<evidence type="ECO:0000256" key="1">
    <source>
        <dbReference type="SAM" id="Phobius"/>
    </source>
</evidence>
<reference evidence="2 3" key="1">
    <citation type="journal article" date="2015" name="Nat. Commun.">
        <title>Genomic and transcriptomic evidence for scavenging of diverse organic compounds by widespread deep-sea archaea.</title>
        <authorList>
            <person name="Li M."/>
            <person name="Baker B.J."/>
            <person name="Anantharaman K."/>
            <person name="Jain S."/>
            <person name="Breier J.A."/>
            <person name="Dick G.J."/>
        </authorList>
    </citation>
    <scope>NUCLEOTIDE SEQUENCE [LARGE SCALE GENOMIC DNA]</scope>
    <source>
        <strain evidence="2">Cayman_51_deep</strain>
    </source>
</reference>
<name>A0A2V3HQX6_9ARCH</name>
<sequence>MAEQVAPEWRPHAVLGALMMLDTLLIDLAPAGPWDSESFTLGVIGLTGLALLYVAWYRVTFKRKGLIPWMDLWKDPSGSSRKLLGVGIVTIALAWLTGNPLQDHMPDPAGLVLTLIGLLMVLQAVYVMLSIGPLADQE</sequence>
<keyword evidence="1" id="KW-1133">Transmembrane helix</keyword>
<comment type="caution">
    <text evidence="2">The sequence shown here is derived from an EMBL/GenBank/DDBJ whole genome shotgun (WGS) entry which is preliminary data.</text>
</comment>
<dbReference type="Proteomes" id="UP000248161">
    <property type="component" value="Unassembled WGS sequence"/>
</dbReference>
<organism evidence="2 3">
    <name type="scientific">Candidatus Thalassarchaeum betae</name>
    <dbReference type="NCBI Taxonomy" id="2599289"/>
    <lineage>
        <taxon>Archaea</taxon>
        <taxon>Methanobacteriati</taxon>
        <taxon>Thermoplasmatota</taxon>
        <taxon>Candidatus Poseidoniia</taxon>
        <taxon>Candidatus Poseidoniales</taxon>
        <taxon>Candidatus Thalassarchaeaceae</taxon>
        <taxon>Candidatus Thalassarchaeum</taxon>
    </lineage>
</organism>